<evidence type="ECO:0008006" key="4">
    <source>
        <dbReference type="Google" id="ProtNLM"/>
    </source>
</evidence>
<keyword evidence="3" id="KW-1185">Reference proteome</keyword>
<dbReference type="RefSeq" id="XP_034011493.1">
    <property type="nucleotide sequence ID" value="XM_034156523.1"/>
</dbReference>
<feature type="compositionally biased region" description="Basic and acidic residues" evidence="1">
    <location>
        <begin position="131"/>
        <end position="142"/>
    </location>
</feature>
<feature type="region of interest" description="Disordered" evidence="1">
    <location>
        <begin position="121"/>
        <end position="145"/>
    </location>
</feature>
<protein>
    <recommendedName>
        <fullName evidence="4">Nitrogen regulatory protein areA GATA-like domain-containing protein</fullName>
    </recommendedName>
</protein>
<accession>A0A642UK92</accession>
<name>A0A642UK92_DIURU</name>
<evidence type="ECO:0000256" key="1">
    <source>
        <dbReference type="SAM" id="MobiDB-lite"/>
    </source>
</evidence>
<dbReference type="OrthoDB" id="5563539at2759"/>
<comment type="caution">
    <text evidence="2">The sequence shown here is derived from an EMBL/GenBank/DDBJ whole genome shotgun (WGS) entry which is preliminary data.</text>
</comment>
<dbReference type="OMA" id="CWRRWYK"/>
<gene>
    <name evidence="2" type="ORF">DIURU_003729</name>
</gene>
<sequence length="176" mass="20521">MDDCYISQLVEVHANVDYLDNDNRYNHNTLRLLRCHRVTRDARIRNVCWRRSLKNLHHLSEINPFEINWDKQSDITWLYGPEMPDTTTEQQTSVQQTSVPRISSYSSLPELESDCGSVSSSASSWASADDDGWRKSSLKRPDAPQQRKRVSFDYKVTQREIINGYTFDYQVLDVSL</sequence>
<evidence type="ECO:0000313" key="2">
    <source>
        <dbReference type="EMBL" id="KAA8900617.1"/>
    </source>
</evidence>
<organism evidence="2 3">
    <name type="scientific">Diutina rugosa</name>
    <name type="common">Yeast</name>
    <name type="synonym">Candida rugosa</name>
    <dbReference type="NCBI Taxonomy" id="5481"/>
    <lineage>
        <taxon>Eukaryota</taxon>
        <taxon>Fungi</taxon>
        <taxon>Dikarya</taxon>
        <taxon>Ascomycota</taxon>
        <taxon>Saccharomycotina</taxon>
        <taxon>Pichiomycetes</taxon>
        <taxon>Debaryomycetaceae</taxon>
        <taxon>Diutina</taxon>
    </lineage>
</organism>
<dbReference type="EMBL" id="SWFT01000108">
    <property type="protein sequence ID" value="KAA8900617.1"/>
    <property type="molecule type" value="Genomic_DNA"/>
</dbReference>
<dbReference type="AlphaFoldDB" id="A0A642UK92"/>
<dbReference type="Proteomes" id="UP000449547">
    <property type="component" value="Unassembled WGS sequence"/>
</dbReference>
<dbReference type="GeneID" id="54782380"/>
<evidence type="ECO:0000313" key="3">
    <source>
        <dbReference type="Proteomes" id="UP000449547"/>
    </source>
</evidence>
<dbReference type="VEuPathDB" id="FungiDB:DIURU_003729"/>
<reference evidence="2 3" key="1">
    <citation type="submission" date="2019-07" db="EMBL/GenBank/DDBJ databases">
        <title>Genome assembly of two rare yeast pathogens: Diutina rugosa and Trichomonascus ciferrii.</title>
        <authorList>
            <person name="Mixao V."/>
            <person name="Saus E."/>
            <person name="Hansen A."/>
            <person name="Lass-Flor C."/>
            <person name="Gabaldon T."/>
        </authorList>
    </citation>
    <scope>NUCLEOTIDE SEQUENCE [LARGE SCALE GENOMIC DNA]</scope>
    <source>
        <strain evidence="2 3">CBS 613</strain>
    </source>
</reference>
<proteinExistence type="predicted"/>